<sequence length="116" mass="12587">MSVKKTPATIQPNKGLDMIIIVLMIGYLLGKGAPIHIGEERTAGQRRESGGSSVHESAQADNHAPSTRLQHSSTSTSYLVNRRLLPAESALLLMEFPRTTSVFFWEGGPGFTPEPL</sequence>
<evidence type="ECO:0000256" key="2">
    <source>
        <dbReference type="SAM" id="Phobius"/>
    </source>
</evidence>
<feature type="compositionally biased region" description="Polar residues" evidence="1">
    <location>
        <begin position="50"/>
        <end position="76"/>
    </location>
</feature>
<comment type="caution">
    <text evidence="3">The sequence shown here is derived from an EMBL/GenBank/DDBJ whole genome shotgun (WGS) entry which is preliminary data.</text>
</comment>
<feature type="transmembrane region" description="Helical" evidence="2">
    <location>
        <begin position="18"/>
        <end position="37"/>
    </location>
</feature>
<reference evidence="3 4" key="1">
    <citation type="submission" date="2019-05" db="EMBL/GenBank/DDBJ databases">
        <title>Emergence of the Ug99 lineage of the wheat stem rust pathogen through somatic hybridization.</title>
        <authorList>
            <person name="Li F."/>
            <person name="Upadhyaya N.M."/>
            <person name="Sperschneider J."/>
            <person name="Matny O."/>
            <person name="Nguyen-Phuc H."/>
            <person name="Mago R."/>
            <person name="Raley C."/>
            <person name="Miller M.E."/>
            <person name="Silverstein K.A.T."/>
            <person name="Henningsen E."/>
            <person name="Hirsch C.D."/>
            <person name="Visser B."/>
            <person name="Pretorius Z.A."/>
            <person name="Steffenson B.J."/>
            <person name="Schwessinger B."/>
            <person name="Dodds P.N."/>
            <person name="Figueroa M."/>
        </authorList>
    </citation>
    <scope>NUCLEOTIDE SEQUENCE [LARGE SCALE GENOMIC DNA]</scope>
    <source>
        <strain evidence="3 4">Ug99</strain>
    </source>
</reference>
<protein>
    <submittedName>
        <fullName evidence="3">Uncharacterized protein</fullName>
    </submittedName>
</protein>
<evidence type="ECO:0000256" key="1">
    <source>
        <dbReference type="SAM" id="MobiDB-lite"/>
    </source>
</evidence>
<dbReference type="EMBL" id="VDEP01000478">
    <property type="protein sequence ID" value="KAA1072484.1"/>
    <property type="molecule type" value="Genomic_DNA"/>
</dbReference>
<keyword evidence="2" id="KW-0472">Membrane</keyword>
<organism evidence="3 4">
    <name type="scientific">Puccinia graminis f. sp. tritici</name>
    <dbReference type="NCBI Taxonomy" id="56615"/>
    <lineage>
        <taxon>Eukaryota</taxon>
        <taxon>Fungi</taxon>
        <taxon>Dikarya</taxon>
        <taxon>Basidiomycota</taxon>
        <taxon>Pucciniomycotina</taxon>
        <taxon>Pucciniomycetes</taxon>
        <taxon>Pucciniales</taxon>
        <taxon>Pucciniaceae</taxon>
        <taxon>Puccinia</taxon>
    </lineage>
</organism>
<gene>
    <name evidence="3" type="ORF">PGTUg99_002370</name>
</gene>
<dbReference type="Proteomes" id="UP000325313">
    <property type="component" value="Unassembled WGS sequence"/>
</dbReference>
<name>A0A5B0M9J0_PUCGR</name>
<evidence type="ECO:0000313" key="4">
    <source>
        <dbReference type="Proteomes" id="UP000325313"/>
    </source>
</evidence>
<feature type="region of interest" description="Disordered" evidence="1">
    <location>
        <begin position="39"/>
        <end position="76"/>
    </location>
</feature>
<accession>A0A5B0M9J0</accession>
<keyword evidence="2" id="KW-0812">Transmembrane</keyword>
<feature type="compositionally biased region" description="Basic and acidic residues" evidence="1">
    <location>
        <begin position="39"/>
        <end position="49"/>
    </location>
</feature>
<dbReference type="AlphaFoldDB" id="A0A5B0M9J0"/>
<proteinExistence type="predicted"/>
<evidence type="ECO:0000313" key="3">
    <source>
        <dbReference type="EMBL" id="KAA1072484.1"/>
    </source>
</evidence>
<keyword evidence="2" id="KW-1133">Transmembrane helix</keyword>